<dbReference type="AlphaFoldDB" id="A0A7J0FB63"/>
<dbReference type="PANTHER" id="PTHR47592">
    <property type="entry name" value="PBF68 PROTEIN"/>
    <property type="match status" value="1"/>
</dbReference>
<evidence type="ECO:0000259" key="2">
    <source>
        <dbReference type="Pfam" id="PF22936"/>
    </source>
</evidence>
<name>A0A7J0FB63_9ERIC</name>
<dbReference type="InterPro" id="IPR054722">
    <property type="entry name" value="PolX-like_BBD"/>
</dbReference>
<organism evidence="3 4">
    <name type="scientific">Actinidia rufa</name>
    <dbReference type="NCBI Taxonomy" id="165716"/>
    <lineage>
        <taxon>Eukaryota</taxon>
        <taxon>Viridiplantae</taxon>
        <taxon>Streptophyta</taxon>
        <taxon>Embryophyta</taxon>
        <taxon>Tracheophyta</taxon>
        <taxon>Spermatophyta</taxon>
        <taxon>Magnoliopsida</taxon>
        <taxon>eudicotyledons</taxon>
        <taxon>Gunneridae</taxon>
        <taxon>Pentapetalae</taxon>
        <taxon>asterids</taxon>
        <taxon>Ericales</taxon>
        <taxon>Actinidiaceae</taxon>
        <taxon>Actinidia</taxon>
    </lineage>
</organism>
<feature type="domain" description="Retrovirus-related Pol polyprotein from transposon TNT 1-94-like beta-barrel" evidence="2">
    <location>
        <begin position="21"/>
        <end position="100"/>
    </location>
</feature>
<dbReference type="OrthoDB" id="1742531at2759"/>
<keyword evidence="4" id="KW-1185">Reference proteome</keyword>
<evidence type="ECO:0000313" key="4">
    <source>
        <dbReference type="Proteomes" id="UP000585474"/>
    </source>
</evidence>
<dbReference type="EMBL" id="BJWL01000010">
    <property type="protein sequence ID" value="GFY95137.1"/>
    <property type="molecule type" value="Genomic_DNA"/>
</dbReference>
<proteinExistence type="predicted"/>
<dbReference type="Proteomes" id="UP000585474">
    <property type="component" value="Unassembled WGS sequence"/>
</dbReference>
<feature type="region of interest" description="Disordered" evidence="1">
    <location>
        <begin position="138"/>
        <end position="163"/>
    </location>
</feature>
<gene>
    <name evidence="3" type="ORF">Acr_10g0005220</name>
</gene>
<feature type="region of interest" description="Disordered" evidence="1">
    <location>
        <begin position="192"/>
        <end position="230"/>
    </location>
</feature>
<protein>
    <recommendedName>
        <fullName evidence="2">Retrovirus-related Pol polyprotein from transposon TNT 1-94-like beta-barrel domain-containing protein</fullName>
    </recommendedName>
</protein>
<feature type="compositionally biased region" description="Basic and acidic residues" evidence="1">
    <location>
        <begin position="150"/>
        <end position="163"/>
    </location>
</feature>
<evidence type="ECO:0000313" key="3">
    <source>
        <dbReference type="EMBL" id="GFY95137.1"/>
    </source>
</evidence>
<accession>A0A7J0FB63</accession>
<sequence>MADDDEIDVLLAASEVKKSDWVLDSGSAYHLCRDREVFSIYAACEERIWMANNTSSRVVGRGSVRFRMADGRSMTLTEIRHVPNLRKNLISIGMLDAKGCSFDASGGILRVSKGNKEMLWGKKTGGLYRLEGNVQTGGATVRHGSNGISKENEQGKQPLHRDTQSKRRVTYFAAHPGGVCGAPQWGGAEHLGEKSYGGAGSEAVRKDNLKTSDYPPVGWRGEIVESSPSG</sequence>
<dbReference type="PANTHER" id="PTHR47592:SF27">
    <property type="entry name" value="OS08G0421700 PROTEIN"/>
    <property type="match status" value="1"/>
</dbReference>
<reference evidence="3 4" key="1">
    <citation type="submission" date="2019-07" db="EMBL/GenBank/DDBJ databases">
        <title>De Novo Assembly of kiwifruit Actinidia rufa.</title>
        <authorList>
            <person name="Sugita-Konishi S."/>
            <person name="Sato K."/>
            <person name="Mori E."/>
            <person name="Abe Y."/>
            <person name="Kisaki G."/>
            <person name="Hamano K."/>
            <person name="Suezawa K."/>
            <person name="Otani M."/>
            <person name="Fukuda T."/>
            <person name="Manabe T."/>
            <person name="Gomi K."/>
            <person name="Tabuchi M."/>
            <person name="Akimitsu K."/>
            <person name="Kataoka I."/>
        </authorList>
    </citation>
    <scope>NUCLEOTIDE SEQUENCE [LARGE SCALE GENOMIC DNA]</scope>
    <source>
        <strain evidence="4">cv. Fuchu</strain>
    </source>
</reference>
<dbReference type="Pfam" id="PF22936">
    <property type="entry name" value="Pol_BBD"/>
    <property type="match status" value="1"/>
</dbReference>
<comment type="caution">
    <text evidence="3">The sequence shown here is derived from an EMBL/GenBank/DDBJ whole genome shotgun (WGS) entry which is preliminary data.</text>
</comment>
<evidence type="ECO:0000256" key="1">
    <source>
        <dbReference type="SAM" id="MobiDB-lite"/>
    </source>
</evidence>